<name>A0ABQ4YY91_9ASTR</name>
<dbReference type="Gene3D" id="3.10.20.90">
    <property type="entry name" value="Phosphatidylinositol 3-kinase Catalytic Subunit, Chain A, domain 1"/>
    <property type="match status" value="1"/>
</dbReference>
<comment type="caution">
    <text evidence="2">The sequence shown here is derived from an EMBL/GenBank/DDBJ whole genome shotgun (WGS) entry which is preliminary data.</text>
</comment>
<dbReference type="Proteomes" id="UP001151760">
    <property type="component" value="Unassembled WGS sequence"/>
</dbReference>
<dbReference type="CDD" id="cd05992">
    <property type="entry name" value="PB1"/>
    <property type="match status" value="1"/>
</dbReference>
<gene>
    <name evidence="2" type="ORF">Tco_0748303</name>
</gene>
<evidence type="ECO:0000313" key="2">
    <source>
        <dbReference type="EMBL" id="GJS81762.1"/>
    </source>
</evidence>
<dbReference type="PROSITE" id="PS51745">
    <property type="entry name" value="PB1"/>
    <property type="match status" value="1"/>
</dbReference>
<keyword evidence="3" id="KW-1185">Reference proteome</keyword>
<proteinExistence type="predicted"/>
<accession>A0ABQ4YY91</accession>
<organism evidence="2 3">
    <name type="scientific">Tanacetum coccineum</name>
    <dbReference type="NCBI Taxonomy" id="301880"/>
    <lineage>
        <taxon>Eukaryota</taxon>
        <taxon>Viridiplantae</taxon>
        <taxon>Streptophyta</taxon>
        <taxon>Embryophyta</taxon>
        <taxon>Tracheophyta</taxon>
        <taxon>Spermatophyta</taxon>
        <taxon>Magnoliopsida</taxon>
        <taxon>eudicotyledons</taxon>
        <taxon>Gunneridae</taxon>
        <taxon>Pentapetalae</taxon>
        <taxon>asterids</taxon>
        <taxon>campanulids</taxon>
        <taxon>Asterales</taxon>
        <taxon>Asteraceae</taxon>
        <taxon>Asteroideae</taxon>
        <taxon>Anthemideae</taxon>
        <taxon>Anthemidinae</taxon>
        <taxon>Tanacetum</taxon>
    </lineage>
</organism>
<feature type="domain" description="PB1" evidence="1">
    <location>
        <begin position="303"/>
        <end position="386"/>
    </location>
</feature>
<dbReference type="InterPro" id="IPR045012">
    <property type="entry name" value="NLP"/>
</dbReference>
<evidence type="ECO:0000259" key="1">
    <source>
        <dbReference type="PROSITE" id="PS51745"/>
    </source>
</evidence>
<reference evidence="2" key="2">
    <citation type="submission" date="2022-01" db="EMBL/GenBank/DDBJ databases">
        <authorList>
            <person name="Yamashiro T."/>
            <person name="Shiraishi A."/>
            <person name="Satake H."/>
            <person name="Nakayama K."/>
        </authorList>
    </citation>
    <scope>NUCLEOTIDE SEQUENCE</scope>
</reference>
<dbReference type="InterPro" id="IPR000270">
    <property type="entry name" value="PB1_dom"/>
</dbReference>
<dbReference type="PANTHER" id="PTHR32002:SF35">
    <property type="entry name" value="PROTEIN NLP6"/>
    <property type="match status" value="1"/>
</dbReference>
<dbReference type="EMBL" id="BQNB010010772">
    <property type="protein sequence ID" value="GJS81762.1"/>
    <property type="molecule type" value="Genomic_DNA"/>
</dbReference>
<dbReference type="InterPro" id="IPR053793">
    <property type="entry name" value="PB1-like"/>
</dbReference>
<reference evidence="2" key="1">
    <citation type="journal article" date="2022" name="Int. J. Mol. Sci.">
        <title>Draft Genome of Tanacetum Coccineum: Genomic Comparison of Closely Related Tanacetum-Family Plants.</title>
        <authorList>
            <person name="Yamashiro T."/>
            <person name="Shiraishi A."/>
            <person name="Nakayama K."/>
            <person name="Satake H."/>
        </authorList>
    </citation>
    <scope>NUCLEOTIDE SEQUENCE</scope>
</reference>
<dbReference type="SUPFAM" id="SSF54277">
    <property type="entry name" value="CAD &amp; PB1 domains"/>
    <property type="match status" value="1"/>
</dbReference>
<protein>
    <submittedName>
        <fullName evidence="2">NIN-like protein</fullName>
    </submittedName>
</protein>
<dbReference type="SMART" id="SM00666">
    <property type="entry name" value="PB1"/>
    <property type="match status" value="1"/>
</dbReference>
<dbReference type="Pfam" id="PF00564">
    <property type="entry name" value="PB1"/>
    <property type="match status" value="1"/>
</dbReference>
<sequence length="389" mass="43638">MEFWGESRYLTPLSLSEIGEQLSQSDSSESVINSARDNVISTINPDVGLEITNDTITGGGEKSNCMKRRRKRKTDSLTMEAVEKYVGKPIDEAAMSLAGNQHIHTEAFLSRAWSAQLAIAKAQQKNCGCYRLKAVPNIKVKPNYAAVFGPPFGKWLEFVVNINYPAYKQDSLYQVVRLMVSLKQWRKRNVIKYAMQNNDRLVVSDNNKGSKKRKMDGLAKKLRRNPRHCGKTMKKVMNNLGVGTGKLRCILQWWSYTKIPKLIQAPVVTSTSEEAPASVVAAQFKETMREQFIENATTSTVKILTIKATYNENMVKFPFTLLDGLVKLKEMVATRFQLKPGSFKLKYVDKDGDEILIACDTDLMGSVGDSKQPVNSSVIRLLVFSAAPY</sequence>
<evidence type="ECO:0000313" key="3">
    <source>
        <dbReference type="Proteomes" id="UP001151760"/>
    </source>
</evidence>
<dbReference type="PANTHER" id="PTHR32002">
    <property type="entry name" value="PROTEIN NLP8"/>
    <property type="match status" value="1"/>
</dbReference>